<dbReference type="InterPro" id="IPR050090">
    <property type="entry name" value="Tyrosine_recombinase_XerCD"/>
</dbReference>
<dbReference type="InterPro" id="IPR011010">
    <property type="entry name" value="DNA_brk_join_enz"/>
</dbReference>
<evidence type="ECO:0000259" key="4">
    <source>
        <dbReference type="PROSITE" id="PS51898"/>
    </source>
</evidence>
<dbReference type="InterPro" id="IPR013762">
    <property type="entry name" value="Integrase-like_cat_sf"/>
</dbReference>
<comment type="similarity">
    <text evidence="1">Belongs to the 'phage' integrase family.</text>
</comment>
<evidence type="ECO:0000256" key="2">
    <source>
        <dbReference type="ARBA" id="ARBA00023125"/>
    </source>
</evidence>
<evidence type="ECO:0000313" key="5">
    <source>
        <dbReference type="EMBL" id="BDU62563.1"/>
    </source>
</evidence>
<dbReference type="Gene3D" id="1.10.443.10">
    <property type="entry name" value="Intergrase catalytic core"/>
    <property type="match status" value="1"/>
</dbReference>
<evidence type="ECO:0000313" key="6">
    <source>
        <dbReference type="Proteomes" id="UP001317516"/>
    </source>
</evidence>
<dbReference type="PROSITE" id="PS51898">
    <property type="entry name" value="TYR_RECOMBINASE"/>
    <property type="match status" value="1"/>
</dbReference>
<accession>A0ABM8DJ66</accession>
<evidence type="ECO:0000256" key="1">
    <source>
        <dbReference type="ARBA" id="ARBA00008857"/>
    </source>
</evidence>
<keyword evidence="6" id="KW-1185">Reference proteome</keyword>
<feature type="domain" description="Tyr recombinase" evidence="4">
    <location>
        <begin position="39"/>
        <end position="218"/>
    </location>
</feature>
<protein>
    <recommendedName>
        <fullName evidence="4">Tyr recombinase domain-containing protein</fullName>
    </recommendedName>
</protein>
<organism evidence="5 6">
    <name type="scientific">Candidatus Borrelia fainii</name>
    <dbReference type="NCBI Taxonomy" id="2518322"/>
    <lineage>
        <taxon>Bacteria</taxon>
        <taxon>Pseudomonadati</taxon>
        <taxon>Spirochaetota</taxon>
        <taxon>Spirochaetia</taxon>
        <taxon>Spirochaetales</taxon>
        <taxon>Borreliaceae</taxon>
        <taxon>Borrelia</taxon>
    </lineage>
</organism>
<dbReference type="Pfam" id="PF00589">
    <property type="entry name" value="Phage_integrase"/>
    <property type="match status" value="1"/>
</dbReference>
<keyword evidence="3" id="KW-0233">DNA recombination</keyword>
<keyword evidence="2" id="KW-0238">DNA-binding</keyword>
<dbReference type="InterPro" id="IPR002104">
    <property type="entry name" value="Integrase_catalytic"/>
</dbReference>
<name>A0ABM8DJ66_9SPIR</name>
<dbReference type="PANTHER" id="PTHR30349">
    <property type="entry name" value="PHAGE INTEGRASE-RELATED"/>
    <property type="match status" value="1"/>
</dbReference>
<gene>
    <name evidence="5" type="ORF">BOFE_01030</name>
</gene>
<evidence type="ECO:0000256" key="3">
    <source>
        <dbReference type="ARBA" id="ARBA00023172"/>
    </source>
</evidence>
<dbReference type="SUPFAM" id="SSF56349">
    <property type="entry name" value="DNA breaking-rejoining enzymes"/>
    <property type="match status" value="1"/>
</dbReference>
<dbReference type="PANTHER" id="PTHR30349:SF41">
    <property type="entry name" value="INTEGRASE_RECOMBINASE PROTEIN MJ0367-RELATED"/>
    <property type="match status" value="1"/>
</dbReference>
<dbReference type="EMBL" id="AP027070">
    <property type="protein sequence ID" value="BDU62563.1"/>
    <property type="molecule type" value="Genomic_DNA"/>
</dbReference>
<proteinExistence type="inferred from homology"/>
<dbReference type="Proteomes" id="UP001317516">
    <property type="component" value="Chromosome"/>
</dbReference>
<reference evidence="5 6" key="1">
    <citation type="submission" date="2022-11" db="EMBL/GenBank/DDBJ databases">
        <title>Genome sequence of clinical isolate of the human pathogenic Borrelia fainii.</title>
        <authorList>
            <person name="Itokawa K."/>
            <person name="Sato K."/>
            <person name="Qiu Y."/>
        </authorList>
    </citation>
    <scope>NUCLEOTIDE SEQUENCE [LARGE SCALE GENOMIC DNA]</scope>
    <source>
        <strain evidence="5 6">Qtaro</strain>
    </source>
</reference>
<sequence>MLTFLSQKNDNYNMKTLSKIYTSIKNKIVKPKRKVKKRSLPDVLTNKEVKILLSSFKIKNRIQYRNKLILELILQTGLKISELINLKWNDINENNGRIHIKQGKNNKDRILFIQPAYFNKLNEFYTKFKITKNIYLFETNKSLKLTQRVLQKNLEYQLKKLNFDKRVYFHLFRHTYLTNLYRQTKDIMQIKQVAGHSNISTTQIYTHIASEQIENAMLFYSSKFLKMDSNDLVSKIN</sequence>